<dbReference type="Proteomes" id="UP000319160">
    <property type="component" value="Unassembled WGS sequence"/>
</dbReference>
<evidence type="ECO:0000313" key="4">
    <source>
        <dbReference type="EMBL" id="TRX93646.1"/>
    </source>
</evidence>
<organism evidence="4 5">
    <name type="scientific">Xylaria flabelliformis</name>
    <dbReference type="NCBI Taxonomy" id="2512241"/>
    <lineage>
        <taxon>Eukaryota</taxon>
        <taxon>Fungi</taxon>
        <taxon>Dikarya</taxon>
        <taxon>Ascomycota</taxon>
        <taxon>Pezizomycotina</taxon>
        <taxon>Sordariomycetes</taxon>
        <taxon>Xylariomycetidae</taxon>
        <taxon>Xylariales</taxon>
        <taxon>Xylariaceae</taxon>
        <taxon>Xylaria</taxon>
    </lineage>
</organism>
<feature type="region of interest" description="Disordered" evidence="1">
    <location>
        <begin position="374"/>
        <end position="403"/>
    </location>
</feature>
<keyword evidence="2" id="KW-0812">Transmembrane</keyword>
<reference evidence="5" key="1">
    <citation type="submission" date="2019-06" db="EMBL/GenBank/DDBJ databases">
        <title>Draft genome sequence of the griseofulvin-producing fungus Xylaria cubensis strain G536.</title>
        <authorList>
            <person name="Mead M.E."/>
            <person name="Raja H.A."/>
            <person name="Steenwyk J.L."/>
            <person name="Knowles S.L."/>
            <person name="Oberlies N.H."/>
            <person name="Rokas A."/>
        </authorList>
    </citation>
    <scope>NUCLEOTIDE SEQUENCE [LARGE SCALE GENOMIC DNA]</scope>
    <source>
        <strain evidence="5">G536</strain>
    </source>
</reference>
<evidence type="ECO:0000313" key="5">
    <source>
        <dbReference type="Proteomes" id="UP000319160"/>
    </source>
</evidence>
<evidence type="ECO:0000259" key="3">
    <source>
        <dbReference type="Pfam" id="PF20163"/>
    </source>
</evidence>
<feature type="domain" description="DUF6536" evidence="3">
    <location>
        <begin position="25"/>
        <end position="60"/>
    </location>
</feature>
<name>A0A553I0B3_9PEZI</name>
<accession>A0A553I0B3</accession>
<evidence type="ECO:0000256" key="2">
    <source>
        <dbReference type="SAM" id="Phobius"/>
    </source>
</evidence>
<keyword evidence="2" id="KW-0472">Membrane</keyword>
<protein>
    <recommendedName>
        <fullName evidence="3">DUF6536 domain-containing protein</fullName>
    </recommendedName>
</protein>
<feature type="region of interest" description="Disordered" evidence="1">
    <location>
        <begin position="443"/>
        <end position="467"/>
    </location>
</feature>
<dbReference type="Pfam" id="PF20163">
    <property type="entry name" value="DUF6536"/>
    <property type="match status" value="1"/>
</dbReference>
<dbReference type="OrthoDB" id="5429634at2759"/>
<comment type="caution">
    <text evidence="4">The sequence shown here is derived from an EMBL/GenBank/DDBJ whole genome shotgun (WGS) entry which is preliminary data.</text>
</comment>
<keyword evidence="5" id="KW-1185">Reference proteome</keyword>
<dbReference type="EMBL" id="VFLP01000027">
    <property type="protein sequence ID" value="TRX93646.1"/>
    <property type="molecule type" value="Genomic_DNA"/>
</dbReference>
<dbReference type="AlphaFoldDB" id="A0A553I0B3"/>
<feature type="transmembrane region" description="Helical" evidence="2">
    <location>
        <begin position="316"/>
        <end position="340"/>
    </location>
</feature>
<gene>
    <name evidence="4" type="ORF">FHL15_005322</name>
</gene>
<sequence>MTVFNLWGRYIGASTGWKKAAKVNCALLTLMISLQLASSNFFMQVLNAPSRDELDVAHRRVFSTEYRESDFTVIIATEEFLNGGSYYLPGASLLTADGYKSGDGLTSERSATPLLDGFGHLFSMSEYTTNGSDVEKNISDAALHGKELKRLEFSDCQREFGLYGAPCSGLTRYRDVILVAQSSAGWKRNEMWHLLDNQTRFWDYYVPPDKPNQLFYYTTCTMNGEFGGFGSGGCKSSCYSALGGRDSDSTSEWPSGYSFFSEAALAYVNGTSDNNFGASKNRPTDFNYLIGYLNGGIYDSNYHPDPSLPNDAIATLGYSPVSLFIVAVLATILITIPLLFSLKRISPHIVPGATNSLLLAMACRVSPLLLDQRSTAPAPDAGSEQSFFLPHPFPNRDTEGNEDTDSLLQLTKLRFPLESYDGEEYDSTGNGELYDVLQAEESHSSEVRGGELEGNTTHSHLANDANDKPENLADELRRIARNEIRWGVLKMPPEWYNEHDYEPLGFATRGEDVTTPVEGKWYL</sequence>
<proteinExistence type="predicted"/>
<dbReference type="InterPro" id="IPR046623">
    <property type="entry name" value="DUF6536"/>
</dbReference>
<dbReference type="STRING" id="2512241.A0A553I0B3"/>
<evidence type="ECO:0000256" key="1">
    <source>
        <dbReference type="SAM" id="MobiDB-lite"/>
    </source>
</evidence>
<keyword evidence="2" id="KW-1133">Transmembrane helix</keyword>